<dbReference type="PANTHER" id="PTHR28529">
    <property type="entry name" value="DNA REPAIR PROTEIN SWI5 HOMOLOG"/>
    <property type="match status" value="1"/>
</dbReference>
<evidence type="ECO:0000256" key="4">
    <source>
        <dbReference type="SAM" id="MobiDB-lite"/>
    </source>
</evidence>
<dbReference type="Gene3D" id="1.20.5.170">
    <property type="match status" value="1"/>
</dbReference>
<accession>A0A6A6BYJ9</accession>
<dbReference type="GO" id="GO:0010772">
    <property type="term" value="P:meiotic DNA recombinase assembly involved in reciprocal meiotic recombination"/>
    <property type="evidence" value="ECO:0007669"/>
    <property type="project" value="TreeGrafter"/>
</dbReference>
<feature type="compositionally biased region" description="Pro residues" evidence="4">
    <location>
        <begin position="98"/>
        <end position="112"/>
    </location>
</feature>
<evidence type="ECO:0000256" key="2">
    <source>
        <dbReference type="ARBA" id="ARBA00022763"/>
    </source>
</evidence>
<keyword evidence="2" id="KW-0227">DNA damage</keyword>
<dbReference type="OrthoDB" id="255837at2759"/>
<evidence type="ECO:0000256" key="3">
    <source>
        <dbReference type="ARBA" id="ARBA00023204"/>
    </source>
</evidence>
<dbReference type="EMBL" id="ML993632">
    <property type="protein sequence ID" value="KAF2159874.1"/>
    <property type="molecule type" value="Genomic_DNA"/>
</dbReference>
<evidence type="ECO:0000256" key="1">
    <source>
        <dbReference type="ARBA" id="ARBA00008060"/>
    </source>
</evidence>
<dbReference type="GO" id="GO:0034974">
    <property type="term" value="C:Swi5-Swi2 complex"/>
    <property type="evidence" value="ECO:0007669"/>
    <property type="project" value="TreeGrafter"/>
</dbReference>
<protein>
    <recommendedName>
        <fullName evidence="7">Swi5-domain-containing protein</fullName>
    </recommendedName>
</protein>
<dbReference type="Pfam" id="PF07061">
    <property type="entry name" value="Swi5"/>
    <property type="match status" value="1"/>
</dbReference>
<dbReference type="Proteomes" id="UP000799537">
    <property type="component" value="Unassembled WGS sequence"/>
</dbReference>
<feature type="region of interest" description="Disordered" evidence="4">
    <location>
        <begin position="1"/>
        <end position="117"/>
    </location>
</feature>
<sequence>MSSQELPQSQRQELESASSMETTMQQAEAVSSKETATQEAEPKQEVASSEPAVPSSDAILPSSPSPAKHPTNEAESSNTDTSSRKRPADDIDSNPDNIAPPPDPAPTAPPNANPTLHPLHQKLTALQSHLHNLQTLYTSHLHTHSTLPSSLPLPTNWTPMQIQTSALETAHAVIKEHIALLHGYNEIKDVGMGLLGLVAEKRGVRVRCVMEEFGVGEGD</sequence>
<dbReference type="GO" id="GO:0000709">
    <property type="term" value="P:meiotic joint molecule formation"/>
    <property type="evidence" value="ECO:0007669"/>
    <property type="project" value="TreeGrafter"/>
</dbReference>
<feature type="compositionally biased region" description="Polar residues" evidence="4">
    <location>
        <begin position="1"/>
        <end position="38"/>
    </location>
</feature>
<comment type="similarity">
    <text evidence="1">Belongs to the SWI5/SAE3 family.</text>
</comment>
<dbReference type="PANTHER" id="PTHR28529:SF2">
    <property type="entry name" value="DNA REPAIR PROTEIN SWI5 HOMOLOG"/>
    <property type="match status" value="1"/>
</dbReference>
<dbReference type="GeneID" id="54567766"/>
<name>A0A6A6BYJ9_ZASCE</name>
<keyword evidence="3" id="KW-0234">DNA repair</keyword>
<dbReference type="RefSeq" id="XP_033660763.1">
    <property type="nucleotide sequence ID" value="XM_033814494.1"/>
</dbReference>
<reference evidence="5" key="1">
    <citation type="journal article" date="2020" name="Stud. Mycol.">
        <title>101 Dothideomycetes genomes: a test case for predicting lifestyles and emergence of pathogens.</title>
        <authorList>
            <person name="Haridas S."/>
            <person name="Albert R."/>
            <person name="Binder M."/>
            <person name="Bloem J."/>
            <person name="Labutti K."/>
            <person name="Salamov A."/>
            <person name="Andreopoulos B."/>
            <person name="Baker S."/>
            <person name="Barry K."/>
            <person name="Bills G."/>
            <person name="Bluhm B."/>
            <person name="Cannon C."/>
            <person name="Castanera R."/>
            <person name="Culley D."/>
            <person name="Daum C."/>
            <person name="Ezra D."/>
            <person name="Gonzalez J."/>
            <person name="Henrissat B."/>
            <person name="Kuo A."/>
            <person name="Liang C."/>
            <person name="Lipzen A."/>
            <person name="Lutzoni F."/>
            <person name="Magnuson J."/>
            <person name="Mondo S."/>
            <person name="Nolan M."/>
            <person name="Ohm R."/>
            <person name="Pangilinan J."/>
            <person name="Park H.-J."/>
            <person name="Ramirez L."/>
            <person name="Alfaro M."/>
            <person name="Sun H."/>
            <person name="Tritt A."/>
            <person name="Yoshinaga Y."/>
            <person name="Zwiers L.-H."/>
            <person name="Turgeon B."/>
            <person name="Goodwin S."/>
            <person name="Spatafora J."/>
            <person name="Crous P."/>
            <person name="Grigoriev I."/>
        </authorList>
    </citation>
    <scope>NUCLEOTIDE SEQUENCE</scope>
    <source>
        <strain evidence="5">ATCC 36951</strain>
    </source>
</reference>
<proteinExistence type="inferred from homology"/>
<evidence type="ECO:0008006" key="7">
    <source>
        <dbReference type="Google" id="ProtNLM"/>
    </source>
</evidence>
<dbReference type="GO" id="GO:0032798">
    <property type="term" value="C:Swi5-Sfr1 complex"/>
    <property type="evidence" value="ECO:0007669"/>
    <property type="project" value="TreeGrafter"/>
</dbReference>
<keyword evidence="6" id="KW-1185">Reference proteome</keyword>
<dbReference type="AlphaFoldDB" id="A0A6A6BYJ9"/>
<gene>
    <name evidence="5" type="ORF">M409DRAFT_60467</name>
</gene>
<evidence type="ECO:0000313" key="6">
    <source>
        <dbReference type="Proteomes" id="UP000799537"/>
    </source>
</evidence>
<dbReference type="InterPro" id="IPR010760">
    <property type="entry name" value="DNA-repair_Swi5"/>
</dbReference>
<organism evidence="5 6">
    <name type="scientific">Zasmidium cellare ATCC 36951</name>
    <dbReference type="NCBI Taxonomy" id="1080233"/>
    <lineage>
        <taxon>Eukaryota</taxon>
        <taxon>Fungi</taxon>
        <taxon>Dikarya</taxon>
        <taxon>Ascomycota</taxon>
        <taxon>Pezizomycotina</taxon>
        <taxon>Dothideomycetes</taxon>
        <taxon>Dothideomycetidae</taxon>
        <taxon>Mycosphaerellales</taxon>
        <taxon>Mycosphaerellaceae</taxon>
        <taxon>Zasmidium</taxon>
    </lineage>
</organism>
<evidence type="ECO:0000313" key="5">
    <source>
        <dbReference type="EMBL" id="KAF2159874.1"/>
    </source>
</evidence>